<dbReference type="Gene3D" id="3.40.50.150">
    <property type="entry name" value="Vaccinia Virus protein VP39"/>
    <property type="match status" value="1"/>
</dbReference>
<dbReference type="GO" id="GO:0016811">
    <property type="term" value="F:hydrolase activity, acting on carbon-nitrogen (but not peptide) bonds, in linear amides"/>
    <property type="evidence" value="ECO:0007669"/>
    <property type="project" value="TreeGrafter"/>
</dbReference>
<dbReference type="Pfam" id="PF13649">
    <property type="entry name" value="Methyltransf_25"/>
    <property type="match status" value="1"/>
</dbReference>
<reference evidence="3 4" key="1">
    <citation type="submission" date="2018-11" db="EMBL/GenBank/DDBJ databases">
        <authorList>
            <person name="Da X."/>
        </authorList>
    </citation>
    <scope>NUCLEOTIDE SEQUENCE [LARGE SCALE GENOMIC DNA]</scope>
    <source>
        <strain evidence="3 4">S14-144</strain>
    </source>
</reference>
<keyword evidence="4" id="KW-1185">Reference proteome</keyword>
<protein>
    <submittedName>
        <fullName evidence="3">Methyltransferase domain-containing protein</fullName>
    </submittedName>
</protein>
<keyword evidence="3" id="KW-0808">Transferase</keyword>
<dbReference type="PANTHER" id="PTHR12993:SF29">
    <property type="entry name" value="BLR3841 PROTEIN"/>
    <property type="match status" value="1"/>
</dbReference>
<reference evidence="3 4" key="2">
    <citation type="submission" date="2018-12" db="EMBL/GenBank/DDBJ databases">
        <title>Nakamurella antarcticus sp. nov., isolated from Antarctica South Shetland Islands soil.</title>
        <authorList>
            <person name="Peng F."/>
        </authorList>
    </citation>
    <scope>NUCLEOTIDE SEQUENCE [LARGE SCALE GENOMIC DNA]</scope>
    <source>
        <strain evidence="3 4">S14-144</strain>
    </source>
</reference>
<dbReference type="SUPFAM" id="SSF102588">
    <property type="entry name" value="LmbE-like"/>
    <property type="match status" value="1"/>
</dbReference>
<gene>
    <name evidence="3" type="ORF">EH165_11540</name>
</gene>
<dbReference type="KEGG" id="nak:EH165_11540"/>
<proteinExistence type="predicted"/>
<dbReference type="Pfam" id="PF02585">
    <property type="entry name" value="PIG-L"/>
    <property type="match status" value="1"/>
</dbReference>
<evidence type="ECO:0000313" key="4">
    <source>
        <dbReference type="Proteomes" id="UP000268084"/>
    </source>
</evidence>
<dbReference type="InterPro" id="IPR029063">
    <property type="entry name" value="SAM-dependent_MTases_sf"/>
</dbReference>
<dbReference type="AlphaFoldDB" id="A0A3G8ZW51"/>
<dbReference type="Proteomes" id="UP000268084">
    <property type="component" value="Chromosome"/>
</dbReference>
<keyword evidence="3" id="KW-0489">Methyltransferase</keyword>
<dbReference type="InterPro" id="IPR041698">
    <property type="entry name" value="Methyltransf_25"/>
</dbReference>
<dbReference type="GO" id="GO:0016137">
    <property type="term" value="P:glycoside metabolic process"/>
    <property type="evidence" value="ECO:0007669"/>
    <property type="project" value="UniProtKB-ARBA"/>
</dbReference>
<dbReference type="Gene3D" id="3.40.50.10320">
    <property type="entry name" value="LmbE-like"/>
    <property type="match status" value="1"/>
</dbReference>
<dbReference type="EMBL" id="CP034170">
    <property type="protein sequence ID" value="AZI58674.1"/>
    <property type="molecule type" value="Genomic_DNA"/>
</dbReference>
<accession>A0A3G8ZW51</accession>
<dbReference type="SUPFAM" id="SSF53335">
    <property type="entry name" value="S-adenosyl-L-methionine-dependent methyltransferases"/>
    <property type="match status" value="1"/>
</dbReference>
<dbReference type="GO" id="GO:0032259">
    <property type="term" value="P:methylation"/>
    <property type="evidence" value="ECO:0007669"/>
    <property type="project" value="UniProtKB-KW"/>
</dbReference>
<evidence type="ECO:0000259" key="2">
    <source>
        <dbReference type="Pfam" id="PF13649"/>
    </source>
</evidence>
<dbReference type="RefSeq" id="WP_124799582.1">
    <property type="nucleotide sequence ID" value="NZ_CP034170.1"/>
</dbReference>
<dbReference type="OrthoDB" id="116799at2"/>
<organism evidence="3 4">
    <name type="scientific">Nakamurella antarctica</name>
    <dbReference type="NCBI Taxonomy" id="1902245"/>
    <lineage>
        <taxon>Bacteria</taxon>
        <taxon>Bacillati</taxon>
        <taxon>Actinomycetota</taxon>
        <taxon>Actinomycetes</taxon>
        <taxon>Nakamurellales</taxon>
        <taxon>Nakamurellaceae</taxon>
        <taxon>Nakamurella</taxon>
    </lineage>
</organism>
<dbReference type="PANTHER" id="PTHR12993">
    <property type="entry name" value="N-ACETYLGLUCOSAMINYL-PHOSPHATIDYLINOSITOL DE-N-ACETYLASE-RELATED"/>
    <property type="match status" value="1"/>
</dbReference>
<dbReference type="CDD" id="cd02440">
    <property type="entry name" value="AdoMet_MTases"/>
    <property type="match status" value="1"/>
</dbReference>
<evidence type="ECO:0000256" key="1">
    <source>
        <dbReference type="ARBA" id="ARBA00022833"/>
    </source>
</evidence>
<dbReference type="InterPro" id="IPR003737">
    <property type="entry name" value="GlcNAc_PI_deacetylase-related"/>
</dbReference>
<dbReference type="GO" id="GO:0008168">
    <property type="term" value="F:methyltransferase activity"/>
    <property type="evidence" value="ECO:0007669"/>
    <property type="project" value="UniProtKB-KW"/>
</dbReference>
<dbReference type="InterPro" id="IPR024078">
    <property type="entry name" value="LmbE-like_dom_sf"/>
</dbReference>
<sequence length="462" mass="49838">MVTPAQAPRFDHRDAGTDELVWDVRLDAEAASIVNLAGVSRLIVLAAHPDDESLGAGGLLAAASSAGIEIHVWVATLGEASHPGSPTHEPADLARIRRRELYAALGEVAPRASVRILGLPDGGLERHLSALTRDLHTLTCDAATLVVAPWRGDGHPDHQAAGHAAAALVSGTGARLWEYPIWWWHWAIPSQVEAADLPTAKFVLGPDELRKKRAAMRAHVSQLLPLSPAAGDECIVPPDFAAHFDRPYESYFESAPAPGLQVGSLPRAFFDEFYGDRADPWGFETRWYEARKRALTLAALPRKRFAAAFEPGCSIGVLTAELAARCDTVLATDIAEKPLSAARQRLGDALGVRFEQRAVPAEWPEALFDLIVLSEIGYYCDTPDLALLISRAVSSLAPGGVILACHWRHPVADYPLRGDDVHAALRERSELSVLASHVEEDFLLDVFAGPDVASVARSEGLL</sequence>
<name>A0A3G8ZW51_9ACTN</name>
<feature type="domain" description="Methyltransferase" evidence="2">
    <location>
        <begin position="311"/>
        <end position="400"/>
    </location>
</feature>
<keyword evidence="1" id="KW-0862">Zinc</keyword>
<evidence type="ECO:0000313" key="3">
    <source>
        <dbReference type="EMBL" id="AZI58674.1"/>
    </source>
</evidence>